<reference evidence="1 2" key="1">
    <citation type="journal article" date="2014" name="Nature">
        <title>Sequential evolution of bacterial morphology by co-option of a developmental regulator.</title>
        <authorList>
            <person name="Jiang C."/>
            <person name="Brown P.J."/>
            <person name="Ducret A."/>
            <person name="Brun Y.V."/>
        </authorList>
    </citation>
    <scope>NUCLEOTIDE SEQUENCE [LARGE SCALE GENOMIC DNA]</scope>
    <source>
        <strain evidence="1 2">DSM 16100</strain>
    </source>
</reference>
<name>V4NX91_9CAUL</name>
<dbReference type="Pfam" id="PF09866">
    <property type="entry name" value="DUF2093"/>
    <property type="match status" value="1"/>
</dbReference>
<evidence type="ECO:0008006" key="3">
    <source>
        <dbReference type="Google" id="ProtNLM"/>
    </source>
</evidence>
<comment type="caution">
    <text evidence="1">The sequence shown here is derived from an EMBL/GenBank/DDBJ whole genome shotgun (WGS) entry which is preliminary data.</text>
</comment>
<evidence type="ECO:0000313" key="2">
    <source>
        <dbReference type="Proteomes" id="UP000017837"/>
    </source>
</evidence>
<dbReference type="STRING" id="1121022.GCA_000376105_03494"/>
<dbReference type="OrthoDB" id="9801906at2"/>
<dbReference type="RefSeq" id="WP_018083169.1">
    <property type="nucleotide sequence ID" value="NZ_AQWM01000025.1"/>
</dbReference>
<keyword evidence="2" id="KW-1185">Reference proteome</keyword>
<evidence type="ECO:0000313" key="1">
    <source>
        <dbReference type="EMBL" id="ESQ86422.1"/>
    </source>
</evidence>
<sequence>MNMHTPSPLPGQAIIHYGDGDYTLMRPGKFVICAVSGKQIPLEALKYWDPRTQEAYAGPEEATQAWKRRNP</sequence>
<dbReference type="eggNOG" id="COG3908">
    <property type="taxonomic scope" value="Bacteria"/>
</dbReference>
<dbReference type="EMBL" id="AWGB01000056">
    <property type="protein sequence ID" value="ESQ86422.1"/>
    <property type="molecule type" value="Genomic_DNA"/>
</dbReference>
<proteinExistence type="predicted"/>
<dbReference type="Proteomes" id="UP000017837">
    <property type="component" value="Unassembled WGS sequence"/>
</dbReference>
<gene>
    <name evidence="1" type="ORF">ABENE_18515</name>
</gene>
<dbReference type="AlphaFoldDB" id="V4NX91"/>
<dbReference type="InterPro" id="IPR018661">
    <property type="entry name" value="DUF2093"/>
</dbReference>
<accession>V4NX91</accession>
<dbReference type="PATRIC" id="fig|1121022.4.peg.3788"/>
<organism evidence="1 2">
    <name type="scientific">Asticcacaulis benevestitus DSM 16100 = ATCC BAA-896</name>
    <dbReference type="NCBI Taxonomy" id="1121022"/>
    <lineage>
        <taxon>Bacteria</taxon>
        <taxon>Pseudomonadati</taxon>
        <taxon>Pseudomonadota</taxon>
        <taxon>Alphaproteobacteria</taxon>
        <taxon>Caulobacterales</taxon>
        <taxon>Caulobacteraceae</taxon>
        <taxon>Asticcacaulis</taxon>
    </lineage>
</organism>
<protein>
    <recommendedName>
        <fullName evidence="3">DUF2093 domain-containing protein</fullName>
    </recommendedName>
</protein>